<dbReference type="CDD" id="cd17321">
    <property type="entry name" value="MFS_MMR_MDR_like"/>
    <property type="match status" value="1"/>
</dbReference>
<dbReference type="InterPro" id="IPR011701">
    <property type="entry name" value="MFS"/>
</dbReference>
<dbReference type="PANTHER" id="PTHR42718">
    <property type="entry name" value="MAJOR FACILITATOR SUPERFAMILY MULTIDRUG TRANSPORTER MFSC"/>
    <property type="match status" value="1"/>
</dbReference>
<feature type="transmembrane region" description="Helical" evidence="8">
    <location>
        <begin position="212"/>
        <end position="230"/>
    </location>
</feature>
<dbReference type="PROSITE" id="PS50850">
    <property type="entry name" value="MFS"/>
    <property type="match status" value="1"/>
</dbReference>
<dbReference type="Gene3D" id="1.20.1250.20">
    <property type="entry name" value="MFS general substrate transporter like domains"/>
    <property type="match status" value="1"/>
</dbReference>
<dbReference type="Pfam" id="PF07690">
    <property type="entry name" value="MFS_1"/>
    <property type="match status" value="1"/>
</dbReference>
<feature type="transmembrane region" description="Helical" evidence="8">
    <location>
        <begin position="181"/>
        <end position="200"/>
    </location>
</feature>
<feature type="transmembrane region" description="Helical" evidence="8">
    <location>
        <begin position="374"/>
        <end position="394"/>
    </location>
</feature>
<feature type="transmembrane region" description="Helical" evidence="8">
    <location>
        <begin position="242"/>
        <end position="259"/>
    </location>
</feature>
<evidence type="ECO:0000256" key="1">
    <source>
        <dbReference type="ARBA" id="ARBA00004651"/>
    </source>
</evidence>
<feature type="transmembrane region" description="Helical" evidence="8">
    <location>
        <begin position="150"/>
        <end position="169"/>
    </location>
</feature>
<keyword evidence="4 8" id="KW-0812">Transmembrane</keyword>
<evidence type="ECO:0000256" key="2">
    <source>
        <dbReference type="ARBA" id="ARBA00022448"/>
    </source>
</evidence>
<dbReference type="InterPro" id="IPR036259">
    <property type="entry name" value="MFS_trans_sf"/>
</dbReference>
<evidence type="ECO:0000256" key="4">
    <source>
        <dbReference type="ARBA" id="ARBA00022692"/>
    </source>
</evidence>
<dbReference type="Gene3D" id="1.20.1720.10">
    <property type="entry name" value="Multidrug resistance protein D"/>
    <property type="match status" value="1"/>
</dbReference>
<feature type="region of interest" description="Disordered" evidence="7">
    <location>
        <begin position="1"/>
        <end position="20"/>
    </location>
</feature>
<gene>
    <name evidence="10" type="ORF">GCM10010468_75440</name>
</gene>
<feature type="domain" description="Major facilitator superfamily (MFS) profile" evidence="9">
    <location>
        <begin position="26"/>
        <end position="517"/>
    </location>
</feature>
<feature type="transmembrane region" description="Helical" evidence="8">
    <location>
        <begin position="343"/>
        <end position="368"/>
    </location>
</feature>
<keyword evidence="3" id="KW-1003">Cell membrane</keyword>
<evidence type="ECO:0000313" key="11">
    <source>
        <dbReference type="Proteomes" id="UP001501237"/>
    </source>
</evidence>
<organism evidence="10 11">
    <name type="scientific">Actinocorallia longicatena</name>
    <dbReference type="NCBI Taxonomy" id="111803"/>
    <lineage>
        <taxon>Bacteria</taxon>
        <taxon>Bacillati</taxon>
        <taxon>Actinomycetota</taxon>
        <taxon>Actinomycetes</taxon>
        <taxon>Streptosporangiales</taxon>
        <taxon>Thermomonosporaceae</taxon>
        <taxon>Actinocorallia</taxon>
    </lineage>
</organism>
<feature type="transmembrane region" description="Helical" evidence="8">
    <location>
        <begin position="271"/>
        <end position="298"/>
    </location>
</feature>
<dbReference type="PANTHER" id="PTHR42718:SF42">
    <property type="entry name" value="EXPORT PROTEIN"/>
    <property type="match status" value="1"/>
</dbReference>
<evidence type="ECO:0000256" key="3">
    <source>
        <dbReference type="ARBA" id="ARBA00022475"/>
    </source>
</evidence>
<keyword evidence="11" id="KW-1185">Reference proteome</keyword>
<protein>
    <submittedName>
        <fullName evidence="10">MFS transporter</fullName>
    </submittedName>
</protein>
<keyword evidence="5 8" id="KW-1133">Transmembrane helix</keyword>
<comment type="subcellular location">
    <subcellularLocation>
        <location evidence="1">Cell membrane</location>
        <topology evidence="1">Multi-pass membrane protein</topology>
    </subcellularLocation>
</comment>
<comment type="caution">
    <text evidence="10">The sequence shown here is derived from an EMBL/GenBank/DDBJ whole genome shotgun (WGS) entry which is preliminary data.</text>
</comment>
<feature type="transmembrane region" description="Helical" evidence="8">
    <location>
        <begin position="25"/>
        <end position="47"/>
    </location>
</feature>
<dbReference type="NCBIfam" id="TIGR00711">
    <property type="entry name" value="efflux_EmrB"/>
    <property type="match status" value="1"/>
</dbReference>
<dbReference type="EMBL" id="BAAAUV010000038">
    <property type="protein sequence ID" value="GAA3239331.1"/>
    <property type="molecule type" value="Genomic_DNA"/>
</dbReference>
<dbReference type="InterPro" id="IPR004638">
    <property type="entry name" value="EmrB-like"/>
</dbReference>
<accession>A0ABP6QLS4</accession>
<evidence type="ECO:0000313" key="10">
    <source>
        <dbReference type="EMBL" id="GAA3239331.1"/>
    </source>
</evidence>
<name>A0ABP6QLS4_9ACTN</name>
<keyword evidence="6 8" id="KW-0472">Membrane</keyword>
<dbReference type="Proteomes" id="UP001501237">
    <property type="component" value="Unassembled WGS sequence"/>
</dbReference>
<dbReference type="InterPro" id="IPR020846">
    <property type="entry name" value="MFS_dom"/>
</dbReference>
<feature type="transmembrane region" description="Helical" evidence="8">
    <location>
        <begin position="318"/>
        <end position="336"/>
    </location>
</feature>
<keyword evidence="2" id="KW-0813">Transport</keyword>
<feature type="transmembrane region" description="Helical" evidence="8">
    <location>
        <begin position="62"/>
        <end position="80"/>
    </location>
</feature>
<proteinExistence type="predicted"/>
<evidence type="ECO:0000259" key="9">
    <source>
        <dbReference type="PROSITE" id="PS50850"/>
    </source>
</evidence>
<feature type="transmembrane region" description="Helical" evidence="8">
    <location>
        <begin position="92"/>
        <end position="111"/>
    </location>
</feature>
<evidence type="ECO:0000256" key="7">
    <source>
        <dbReference type="SAM" id="MobiDB-lite"/>
    </source>
</evidence>
<sequence length="525" mass="53476">MTQAATAVQASGKAKEAKPGGSPALTLLAVALGVIMVTLDGTVVAVANPSIGADLNASLADLQWVTNGYLLALAVFLITAGKLGDRFGHKTIFLTGIAGFAVTSLAIGLSSGITMLIAMRVLQGVFGAMLQPTALGLLRSAFPAEKLNMALGIWGAAIASSTAAGPIVGGLLVEHYSWQSVFYINVPVGIIAFAIGLKVLRNQRGEKSGFDVPGILLLSGAMFAVVYGIIKAPSWGWGDTRTIGLFAAAVALFAAFVWWENRAAEPLLPLGLFRSVSISVGTIMMLLVAFGMFGALFFLTFYMQSVHGLSPVDSGLRLLPMMLAMMVGSPIAGIMITKLGPRIPLIAGPLLAAGAFLGLTTLGLTGGFTDTLPWFVMLGLGLSPVFVGATDIIVGNAPVSMAGVASGLQNSAMQVGGALGTAVLGALMTARVGSSLSGHFTEVGLPAPGDAAVDQMKEIVAAGIAPVPPGTEPAVAELISKASHLAFIDGMHLAFYVAAVVSLVAAGLGLFVKAGRKVEGAVVHV</sequence>
<dbReference type="RefSeq" id="WP_344838551.1">
    <property type="nucleotide sequence ID" value="NZ_BAAAUV010000038.1"/>
</dbReference>
<feature type="transmembrane region" description="Helical" evidence="8">
    <location>
        <begin position="493"/>
        <end position="512"/>
    </location>
</feature>
<evidence type="ECO:0000256" key="8">
    <source>
        <dbReference type="SAM" id="Phobius"/>
    </source>
</evidence>
<evidence type="ECO:0000256" key="5">
    <source>
        <dbReference type="ARBA" id="ARBA00022989"/>
    </source>
</evidence>
<reference evidence="11" key="1">
    <citation type="journal article" date="2019" name="Int. J. Syst. Evol. Microbiol.">
        <title>The Global Catalogue of Microorganisms (GCM) 10K type strain sequencing project: providing services to taxonomists for standard genome sequencing and annotation.</title>
        <authorList>
            <consortium name="The Broad Institute Genomics Platform"/>
            <consortium name="The Broad Institute Genome Sequencing Center for Infectious Disease"/>
            <person name="Wu L."/>
            <person name="Ma J."/>
        </authorList>
    </citation>
    <scope>NUCLEOTIDE SEQUENCE [LARGE SCALE GENOMIC DNA]</scope>
    <source>
        <strain evidence="11">JCM 9377</strain>
    </source>
</reference>
<dbReference type="SUPFAM" id="SSF103473">
    <property type="entry name" value="MFS general substrate transporter"/>
    <property type="match status" value="1"/>
</dbReference>
<evidence type="ECO:0000256" key="6">
    <source>
        <dbReference type="ARBA" id="ARBA00023136"/>
    </source>
</evidence>